<reference evidence="1" key="2">
    <citation type="journal article" date="2022" name="Microbiol. Resour. Announc.">
        <title>Metagenome Sequencing to Explore Phylogenomics of Terrestrial Cyanobacteria.</title>
        <authorList>
            <person name="Ward R.D."/>
            <person name="Stajich J.E."/>
            <person name="Johansen J.R."/>
            <person name="Huntemann M."/>
            <person name="Clum A."/>
            <person name="Foster B."/>
            <person name="Foster B."/>
            <person name="Roux S."/>
            <person name="Palaniappan K."/>
            <person name="Varghese N."/>
            <person name="Mukherjee S."/>
            <person name="Reddy T.B.K."/>
            <person name="Daum C."/>
            <person name="Copeland A."/>
            <person name="Chen I.A."/>
            <person name="Ivanova N.N."/>
            <person name="Kyrpides N.C."/>
            <person name="Shapiro N."/>
            <person name="Eloe-Fadrosh E.A."/>
            <person name="Pietrasiak N."/>
        </authorList>
    </citation>
    <scope>NUCLEOTIDE SEQUENCE</scope>
    <source>
        <strain evidence="1">GSE-TBD4-15B</strain>
    </source>
</reference>
<dbReference type="Proteomes" id="UP000707356">
    <property type="component" value="Unassembled WGS sequence"/>
</dbReference>
<dbReference type="AlphaFoldDB" id="A0A951P9Q5"/>
<accession>A0A951P9Q5</accession>
<gene>
    <name evidence="1" type="ORF">KME07_09480</name>
</gene>
<comment type="caution">
    <text evidence="1">The sequence shown here is derived from an EMBL/GenBank/DDBJ whole genome shotgun (WGS) entry which is preliminary data.</text>
</comment>
<dbReference type="EMBL" id="JAHHHV010000056">
    <property type="protein sequence ID" value="MBW4465656.1"/>
    <property type="molecule type" value="Genomic_DNA"/>
</dbReference>
<evidence type="ECO:0000313" key="2">
    <source>
        <dbReference type="Proteomes" id="UP000707356"/>
    </source>
</evidence>
<reference evidence="1" key="1">
    <citation type="submission" date="2021-05" db="EMBL/GenBank/DDBJ databases">
        <authorList>
            <person name="Pietrasiak N."/>
            <person name="Ward R."/>
            <person name="Stajich J.E."/>
            <person name="Kurbessoian T."/>
        </authorList>
    </citation>
    <scope>NUCLEOTIDE SEQUENCE</scope>
    <source>
        <strain evidence="1">GSE-TBD4-15B</strain>
    </source>
</reference>
<proteinExistence type="predicted"/>
<name>A0A951P9Q5_9CYAN</name>
<protein>
    <submittedName>
        <fullName evidence="1">Uncharacterized protein</fullName>
    </submittedName>
</protein>
<organism evidence="1 2">
    <name type="scientific">Pegethrix bostrychoides GSE-TBD4-15B</name>
    <dbReference type="NCBI Taxonomy" id="2839662"/>
    <lineage>
        <taxon>Bacteria</taxon>
        <taxon>Bacillati</taxon>
        <taxon>Cyanobacteriota</taxon>
        <taxon>Cyanophyceae</taxon>
        <taxon>Oculatellales</taxon>
        <taxon>Oculatellaceae</taxon>
        <taxon>Pegethrix</taxon>
    </lineage>
</organism>
<evidence type="ECO:0000313" key="1">
    <source>
        <dbReference type="EMBL" id="MBW4465656.1"/>
    </source>
</evidence>
<sequence length="147" mass="16924">MDITPETKQLIASIQQLKPHYADPASALFLDFYCQCRQGCDYLFPPTVRETVRLVDILQWFFECAERGQPNNLVRLMWKDVAGPTLAEYMADEKIEQQLQAAFTTHLNQELESWDRTMTSSGNVKLLLKDLLNEIHQVEQSCAKSLT</sequence>